<feature type="transmembrane region" description="Helical" evidence="1">
    <location>
        <begin position="21"/>
        <end position="40"/>
    </location>
</feature>
<feature type="domain" description="CAAX prenyl protease 2/Lysostaphin resistance protein A-like" evidence="2">
    <location>
        <begin position="167"/>
        <end position="221"/>
    </location>
</feature>
<dbReference type="GO" id="GO:0080120">
    <property type="term" value="P:CAAX-box protein maturation"/>
    <property type="evidence" value="ECO:0007669"/>
    <property type="project" value="UniProtKB-ARBA"/>
</dbReference>
<dbReference type="EMBL" id="BARS01045639">
    <property type="protein sequence ID" value="GAG34974.1"/>
    <property type="molecule type" value="Genomic_DNA"/>
</dbReference>
<keyword evidence="1" id="KW-0472">Membrane</keyword>
<dbReference type="Pfam" id="PF02517">
    <property type="entry name" value="Rce1-like"/>
    <property type="match status" value="1"/>
</dbReference>
<keyword evidence="1" id="KW-1133">Transmembrane helix</keyword>
<organism evidence="3">
    <name type="scientific">marine sediment metagenome</name>
    <dbReference type="NCBI Taxonomy" id="412755"/>
    <lineage>
        <taxon>unclassified sequences</taxon>
        <taxon>metagenomes</taxon>
        <taxon>ecological metagenomes</taxon>
    </lineage>
</organism>
<comment type="caution">
    <text evidence="3">The sequence shown here is derived from an EMBL/GenBank/DDBJ whole genome shotgun (WGS) entry which is preliminary data.</text>
</comment>
<gene>
    <name evidence="3" type="ORF">S01H1_68803</name>
</gene>
<accession>X0WVJ9</accession>
<dbReference type="GO" id="GO:0004175">
    <property type="term" value="F:endopeptidase activity"/>
    <property type="evidence" value="ECO:0007669"/>
    <property type="project" value="UniProtKB-ARBA"/>
</dbReference>
<proteinExistence type="predicted"/>
<feature type="transmembrane region" description="Helical" evidence="1">
    <location>
        <begin position="56"/>
        <end position="75"/>
    </location>
</feature>
<name>X0WVJ9_9ZZZZ</name>
<dbReference type="InterPro" id="IPR003675">
    <property type="entry name" value="Rce1/LyrA-like_dom"/>
</dbReference>
<dbReference type="AlphaFoldDB" id="X0WVJ9"/>
<sequence length="223" mass="24755">MTNTTSPQSNDQYSLAKILGIWAAAAVPMGILGMVVYPALTPDRVADPLKAGSTRLILLTAGLVWQFVLAMLIVYREEGDLRWGTTRRRLRLNAPLDPKTGEPRRRLWLWAIPFSVLAFASPQLLGPVLIKLWTGILPFLAPAPGFDPTEALLRSSEMQAQLVGAWGFYGLFLVLAVFNILGEEFLFRGVLLPKMEGVFGKWDWVANGALFGAYHLHQPWVVL</sequence>
<feature type="transmembrane region" description="Helical" evidence="1">
    <location>
        <begin position="163"/>
        <end position="181"/>
    </location>
</feature>
<evidence type="ECO:0000256" key="1">
    <source>
        <dbReference type="SAM" id="Phobius"/>
    </source>
</evidence>
<keyword evidence="1" id="KW-0812">Transmembrane</keyword>
<feature type="transmembrane region" description="Helical" evidence="1">
    <location>
        <begin position="107"/>
        <end position="130"/>
    </location>
</feature>
<protein>
    <recommendedName>
        <fullName evidence="2">CAAX prenyl protease 2/Lysostaphin resistance protein A-like domain-containing protein</fullName>
    </recommendedName>
</protein>
<evidence type="ECO:0000259" key="2">
    <source>
        <dbReference type="Pfam" id="PF02517"/>
    </source>
</evidence>
<evidence type="ECO:0000313" key="3">
    <source>
        <dbReference type="EMBL" id="GAG34974.1"/>
    </source>
</evidence>
<reference evidence="3" key="1">
    <citation type="journal article" date="2014" name="Front. Microbiol.">
        <title>High frequency of phylogenetically diverse reductive dehalogenase-homologous genes in deep subseafloor sedimentary metagenomes.</title>
        <authorList>
            <person name="Kawai M."/>
            <person name="Futagami T."/>
            <person name="Toyoda A."/>
            <person name="Takaki Y."/>
            <person name="Nishi S."/>
            <person name="Hori S."/>
            <person name="Arai W."/>
            <person name="Tsubouchi T."/>
            <person name="Morono Y."/>
            <person name="Uchiyama I."/>
            <person name="Ito T."/>
            <person name="Fujiyama A."/>
            <person name="Inagaki F."/>
            <person name="Takami H."/>
        </authorList>
    </citation>
    <scope>NUCLEOTIDE SEQUENCE</scope>
    <source>
        <strain evidence="3">Expedition CK06-06</strain>
    </source>
</reference>
<feature type="non-terminal residue" evidence="3">
    <location>
        <position position="223"/>
    </location>
</feature>